<dbReference type="PANTHER" id="PTHR47424">
    <property type="entry name" value="REGULATORY PROTEIN GAL4"/>
    <property type="match status" value="1"/>
</dbReference>
<name>A0A2P8AIH0_9PEZI</name>
<keyword evidence="3" id="KW-0539">Nucleus</keyword>
<proteinExistence type="predicted"/>
<keyword evidence="2" id="KW-0804">Transcription</keyword>
<dbReference type="CDD" id="cd12148">
    <property type="entry name" value="fungal_TF_MHR"/>
    <property type="match status" value="1"/>
</dbReference>
<dbReference type="EMBL" id="NHZQ01000003">
    <property type="protein sequence ID" value="PSK60241.1"/>
    <property type="molecule type" value="Genomic_DNA"/>
</dbReference>
<evidence type="ECO:0000256" key="3">
    <source>
        <dbReference type="ARBA" id="ARBA00023242"/>
    </source>
</evidence>
<dbReference type="GO" id="GO:0000981">
    <property type="term" value="F:DNA-binding transcription factor activity, RNA polymerase II-specific"/>
    <property type="evidence" value="ECO:0007669"/>
    <property type="project" value="TreeGrafter"/>
</dbReference>
<feature type="region of interest" description="Disordered" evidence="4">
    <location>
        <begin position="489"/>
        <end position="512"/>
    </location>
</feature>
<protein>
    <recommendedName>
        <fullName evidence="5">Xylanolytic transcriptional activator regulatory domain-containing protein</fullName>
    </recommendedName>
</protein>
<dbReference type="AlphaFoldDB" id="A0A2P8AIH0"/>
<feature type="region of interest" description="Disordered" evidence="4">
    <location>
        <begin position="32"/>
        <end position="51"/>
    </location>
</feature>
<dbReference type="Proteomes" id="UP000243723">
    <property type="component" value="Unassembled WGS sequence"/>
</dbReference>
<dbReference type="InterPro" id="IPR007219">
    <property type="entry name" value="XnlR_reg_dom"/>
</dbReference>
<keyword evidence="7" id="KW-1185">Reference proteome</keyword>
<dbReference type="GO" id="GO:0006351">
    <property type="term" value="P:DNA-templated transcription"/>
    <property type="evidence" value="ECO:0007669"/>
    <property type="project" value="InterPro"/>
</dbReference>
<sequence length="556" mass="61533">MASLPTDKHGAGFLGRSSGSSLYQQVTQLAGLRSSGNAPTGEPSNSRHDRDLPSLRSGFFLSNARVFSTVISTPLVDAYFSCYNTSNPVLDERDFRRSLGRDSGNSRRDPYFGVQYQLVLAIGHWIIGGDESLHASFYHAARAQLSLQCLESGSLSLVQALLLVGNFLQKRDRPNTGYNYIGLAGRIAVGLGLHREAHNDVTQDRGRVQLRRRVLWILFYIESGFALTTGRPCLIDDGAIETSLPANLDDEDVLTVERNKTEVDRPTVCSAMIVQSKLAIIANRLQRNLFASKTVNSEEIEHSIKSLEEQLLDWRVQIPAYFYSAGVPEWFRGPRAIVMWKEQNLRMIFWRACKRNPNAYLSGEEASRRSYRTALENIREIANFCHDYDDLLHQNICWYATYCSFQAALVLILGQLEERQTASTNTVGTSLPLADGLSQACTCLNVLSSRMAAARRCVSVVENLSRSLNINLSAAPEVSNNGLGTDGSLYANAPGAQNGEATNDPADGSTLGQLNVSTDLALPLDVEQSFDMLFQQMQNFEGDWTTADFGNLNFEV</sequence>
<gene>
    <name evidence="6" type="ORF">B9Z65_1139</name>
</gene>
<evidence type="ECO:0000313" key="6">
    <source>
        <dbReference type="EMBL" id="PSK60241.1"/>
    </source>
</evidence>
<dbReference type="OrthoDB" id="3364175at2759"/>
<dbReference type="SMART" id="SM00906">
    <property type="entry name" value="Fungal_trans"/>
    <property type="match status" value="1"/>
</dbReference>
<keyword evidence="1" id="KW-0805">Transcription regulation</keyword>
<reference evidence="6 7" key="1">
    <citation type="submission" date="2017-05" db="EMBL/GenBank/DDBJ databases">
        <title>Draft genome sequence of Elsinoe australis.</title>
        <authorList>
            <person name="Cheng Q."/>
        </authorList>
    </citation>
    <scope>NUCLEOTIDE SEQUENCE [LARGE SCALE GENOMIC DNA]</scope>
    <source>
        <strain evidence="6 7">NL1</strain>
    </source>
</reference>
<evidence type="ECO:0000313" key="7">
    <source>
        <dbReference type="Proteomes" id="UP000243723"/>
    </source>
</evidence>
<organism evidence="6 7">
    <name type="scientific">Elsinoe australis</name>
    <dbReference type="NCBI Taxonomy" id="40998"/>
    <lineage>
        <taxon>Eukaryota</taxon>
        <taxon>Fungi</taxon>
        <taxon>Dikarya</taxon>
        <taxon>Ascomycota</taxon>
        <taxon>Pezizomycotina</taxon>
        <taxon>Dothideomycetes</taxon>
        <taxon>Dothideomycetidae</taxon>
        <taxon>Myriangiales</taxon>
        <taxon>Elsinoaceae</taxon>
        <taxon>Elsinoe</taxon>
    </lineage>
</organism>
<dbReference type="PANTHER" id="PTHR47424:SF2">
    <property type="entry name" value="TRANSCRIPTION FACTOR DOMAIN-CONTAINING PROTEIN-RELATED"/>
    <property type="match status" value="1"/>
</dbReference>
<evidence type="ECO:0000256" key="1">
    <source>
        <dbReference type="ARBA" id="ARBA00023015"/>
    </source>
</evidence>
<evidence type="ECO:0000256" key="4">
    <source>
        <dbReference type="SAM" id="MobiDB-lite"/>
    </source>
</evidence>
<comment type="caution">
    <text evidence="6">The sequence shown here is derived from an EMBL/GenBank/DDBJ whole genome shotgun (WGS) entry which is preliminary data.</text>
</comment>
<dbReference type="GO" id="GO:0000978">
    <property type="term" value="F:RNA polymerase II cis-regulatory region sequence-specific DNA binding"/>
    <property type="evidence" value="ECO:0007669"/>
    <property type="project" value="TreeGrafter"/>
</dbReference>
<evidence type="ECO:0000256" key="2">
    <source>
        <dbReference type="ARBA" id="ARBA00023163"/>
    </source>
</evidence>
<dbReference type="GO" id="GO:0008270">
    <property type="term" value="F:zinc ion binding"/>
    <property type="evidence" value="ECO:0007669"/>
    <property type="project" value="InterPro"/>
</dbReference>
<dbReference type="GO" id="GO:0005634">
    <property type="term" value="C:nucleus"/>
    <property type="evidence" value="ECO:0007669"/>
    <property type="project" value="TreeGrafter"/>
</dbReference>
<dbReference type="GO" id="GO:0000435">
    <property type="term" value="P:positive regulation of transcription from RNA polymerase II promoter by galactose"/>
    <property type="evidence" value="ECO:0007669"/>
    <property type="project" value="TreeGrafter"/>
</dbReference>
<dbReference type="InterPro" id="IPR051127">
    <property type="entry name" value="Fungal_SecMet_Regulators"/>
</dbReference>
<dbReference type="Pfam" id="PF04082">
    <property type="entry name" value="Fungal_trans"/>
    <property type="match status" value="1"/>
</dbReference>
<accession>A0A2P8AIH0</accession>
<evidence type="ECO:0000259" key="5">
    <source>
        <dbReference type="SMART" id="SM00906"/>
    </source>
</evidence>
<feature type="domain" description="Xylanolytic transcriptional activator regulatory" evidence="5">
    <location>
        <begin position="177"/>
        <end position="251"/>
    </location>
</feature>
<feature type="compositionally biased region" description="Polar residues" evidence="4">
    <location>
        <begin position="32"/>
        <end position="44"/>
    </location>
</feature>